<dbReference type="RefSeq" id="WP_169943357.1">
    <property type="nucleotide sequence ID" value="NZ_CP053015.1"/>
</dbReference>
<protein>
    <submittedName>
        <fullName evidence="2">Guanylate cyclase</fullName>
    </submittedName>
</protein>
<dbReference type="KEGG" id="slan:GV829_00655"/>
<dbReference type="InterPro" id="IPR038158">
    <property type="entry name" value="H-NOX_domain_sf"/>
</dbReference>
<dbReference type="InterPro" id="IPR024096">
    <property type="entry name" value="NO_sig/Golgi_transp_ligand-bd"/>
</dbReference>
<dbReference type="EMBL" id="CP053015">
    <property type="protein sequence ID" value="QJQ31144.1"/>
    <property type="molecule type" value="Genomic_DNA"/>
</dbReference>
<keyword evidence="3" id="KW-1185">Reference proteome</keyword>
<reference evidence="2 3" key="1">
    <citation type="submission" date="2020-01" db="EMBL/GenBank/DDBJ databases">
        <title>Sphingomonas sp. strain CSW-10.</title>
        <authorList>
            <person name="Chen W.-M."/>
        </authorList>
    </citation>
    <scope>NUCLEOTIDE SEQUENCE [LARGE SCALE GENOMIC DNA]</scope>
    <source>
        <strain evidence="2 3">CSW-10</strain>
    </source>
</reference>
<evidence type="ECO:0000313" key="3">
    <source>
        <dbReference type="Proteomes" id="UP000503018"/>
    </source>
</evidence>
<evidence type="ECO:0000313" key="2">
    <source>
        <dbReference type="EMBL" id="QJQ31144.1"/>
    </source>
</evidence>
<proteinExistence type="predicted"/>
<accession>A0A6M4AQ00</accession>
<dbReference type="SUPFAM" id="SSF111126">
    <property type="entry name" value="Ligand-binding domain in the NO signalling and Golgi transport"/>
    <property type="match status" value="1"/>
</dbReference>
<organism evidence="2 3">
    <name type="scientific">Sphingomonas lacunae</name>
    <dbReference type="NCBI Taxonomy" id="2698828"/>
    <lineage>
        <taxon>Bacteria</taxon>
        <taxon>Pseudomonadati</taxon>
        <taxon>Pseudomonadota</taxon>
        <taxon>Alphaproteobacteria</taxon>
        <taxon>Sphingomonadales</taxon>
        <taxon>Sphingomonadaceae</taxon>
        <taxon>Sphingomonas</taxon>
    </lineage>
</organism>
<feature type="domain" description="Heme NO-binding" evidence="1">
    <location>
        <begin position="2"/>
        <end position="159"/>
    </location>
</feature>
<dbReference type="Pfam" id="PF07700">
    <property type="entry name" value="HNOB"/>
    <property type="match status" value="1"/>
</dbReference>
<dbReference type="GO" id="GO:0020037">
    <property type="term" value="F:heme binding"/>
    <property type="evidence" value="ECO:0007669"/>
    <property type="project" value="InterPro"/>
</dbReference>
<name>A0A6M4AQ00_9SPHN</name>
<dbReference type="AlphaFoldDB" id="A0A6M4AQ00"/>
<gene>
    <name evidence="2" type="ORF">GV829_00655</name>
</gene>
<evidence type="ECO:0000259" key="1">
    <source>
        <dbReference type="Pfam" id="PF07700"/>
    </source>
</evidence>
<dbReference type="Gene3D" id="3.90.1520.10">
    <property type="entry name" value="H-NOX domain"/>
    <property type="match status" value="1"/>
</dbReference>
<dbReference type="Proteomes" id="UP000503018">
    <property type="component" value="Chromosome"/>
</dbReference>
<sequence length="183" mass="20166">MKGIIFAELVRFMEETQSAAFADSVIRAADIPSDGAYGAANNYPSSEALKLVATASEHSGVPQDELCVLFGHYLFRRFTLLYSYLIEAYETAEDLLMHIGSHIHADVCVLYPDARPPQVSLVKLSDQTIVTYSSYRPMAMIALGLVQQCMVHFGDPRQVTCEVTNKGRQATFVLVEPDQEAAA</sequence>
<dbReference type="InterPro" id="IPR011644">
    <property type="entry name" value="Heme_NO-bd"/>
</dbReference>